<gene>
    <name evidence="2" type="ORF">EGW08_011792</name>
</gene>
<keyword evidence="3" id="KW-1185">Reference proteome</keyword>
<evidence type="ECO:0000313" key="2">
    <source>
        <dbReference type="EMBL" id="RUS80423.1"/>
    </source>
</evidence>
<dbReference type="EMBL" id="RQTK01000391">
    <property type="protein sequence ID" value="RUS80423.1"/>
    <property type="molecule type" value="Genomic_DNA"/>
</dbReference>
<reference evidence="2 3" key="1">
    <citation type="submission" date="2019-01" db="EMBL/GenBank/DDBJ databases">
        <title>A draft genome assembly of the solar-powered sea slug Elysia chlorotica.</title>
        <authorList>
            <person name="Cai H."/>
            <person name="Li Q."/>
            <person name="Fang X."/>
            <person name="Li J."/>
            <person name="Curtis N.E."/>
            <person name="Altenburger A."/>
            <person name="Shibata T."/>
            <person name="Feng M."/>
            <person name="Maeda T."/>
            <person name="Schwartz J.A."/>
            <person name="Shigenobu S."/>
            <person name="Lundholm N."/>
            <person name="Nishiyama T."/>
            <person name="Yang H."/>
            <person name="Hasebe M."/>
            <person name="Li S."/>
            <person name="Pierce S.K."/>
            <person name="Wang J."/>
        </authorList>
    </citation>
    <scope>NUCLEOTIDE SEQUENCE [LARGE SCALE GENOMIC DNA]</scope>
    <source>
        <strain evidence="2">EC2010</strain>
        <tissue evidence="2">Whole organism of an adult</tissue>
    </source>
</reference>
<evidence type="ECO:0000256" key="1">
    <source>
        <dbReference type="SAM" id="MobiDB-lite"/>
    </source>
</evidence>
<sequence>PSSASLEETDSANIPFGTLNSSDEEDSLSAPVAPPRTKRKSPNPSPMASPHVSANRPRPNATSTPVTATATVTPQIPGPPRPLPRQTSLRLAETPQAVGRSSATVQDAPLIKFDSSESGTPDSDLFDPLVPGKSRSAADDGDDGDIARANVNPLSPSASSPGFDEREDEVENGDLVDGPRLQRNRDSRSSLTRAKAF</sequence>
<evidence type="ECO:0000313" key="3">
    <source>
        <dbReference type="Proteomes" id="UP000271974"/>
    </source>
</evidence>
<proteinExistence type="predicted"/>
<feature type="non-terminal residue" evidence="2">
    <location>
        <position position="197"/>
    </location>
</feature>
<dbReference type="AlphaFoldDB" id="A0A3S1A1N9"/>
<comment type="caution">
    <text evidence="2">The sequence shown here is derived from an EMBL/GenBank/DDBJ whole genome shotgun (WGS) entry which is preliminary data.</text>
</comment>
<feature type="compositionally biased region" description="Low complexity" evidence="1">
    <location>
        <begin position="61"/>
        <end position="75"/>
    </location>
</feature>
<feature type="region of interest" description="Disordered" evidence="1">
    <location>
        <begin position="1"/>
        <end position="197"/>
    </location>
</feature>
<dbReference type="Proteomes" id="UP000271974">
    <property type="component" value="Unassembled WGS sequence"/>
</dbReference>
<feature type="non-terminal residue" evidence="2">
    <location>
        <position position="1"/>
    </location>
</feature>
<feature type="compositionally biased region" description="Acidic residues" evidence="1">
    <location>
        <begin position="165"/>
        <end position="174"/>
    </location>
</feature>
<protein>
    <submittedName>
        <fullName evidence="2">Uncharacterized protein</fullName>
    </submittedName>
</protein>
<accession>A0A3S1A1N9</accession>
<organism evidence="2 3">
    <name type="scientific">Elysia chlorotica</name>
    <name type="common">Eastern emerald elysia</name>
    <name type="synonym">Sea slug</name>
    <dbReference type="NCBI Taxonomy" id="188477"/>
    <lineage>
        <taxon>Eukaryota</taxon>
        <taxon>Metazoa</taxon>
        <taxon>Spiralia</taxon>
        <taxon>Lophotrochozoa</taxon>
        <taxon>Mollusca</taxon>
        <taxon>Gastropoda</taxon>
        <taxon>Heterobranchia</taxon>
        <taxon>Euthyneura</taxon>
        <taxon>Panpulmonata</taxon>
        <taxon>Sacoglossa</taxon>
        <taxon>Placobranchoidea</taxon>
        <taxon>Plakobranchidae</taxon>
        <taxon>Elysia</taxon>
    </lineage>
</organism>
<name>A0A3S1A1N9_ELYCH</name>